<organism evidence="1 2">
    <name type="scientific">Azospira oryzae (strain ATCC BAA-33 / DSM 13638 / PS)</name>
    <name type="common">Dechlorosoma suillum</name>
    <dbReference type="NCBI Taxonomy" id="640081"/>
    <lineage>
        <taxon>Bacteria</taxon>
        <taxon>Pseudomonadati</taxon>
        <taxon>Pseudomonadota</taxon>
        <taxon>Betaproteobacteria</taxon>
        <taxon>Rhodocyclales</taxon>
        <taxon>Rhodocyclaceae</taxon>
        <taxon>Azospira</taxon>
    </lineage>
</organism>
<accession>G8QFD7</accession>
<dbReference type="KEGG" id="dsu:Dsui_0534"/>
<dbReference type="STRING" id="640081.Dsui_0534"/>
<name>G8QFD7_AZOOP</name>
<dbReference type="EMBL" id="CP003153">
    <property type="protein sequence ID" value="AEV24947.1"/>
    <property type="molecule type" value="Genomic_DNA"/>
</dbReference>
<dbReference type="HOGENOM" id="CLU_199505_0_0_4"/>
<dbReference type="OrthoDB" id="8908743at2"/>
<evidence type="ECO:0000313" key="2">
    <source>
        <dbReference type="Proteomes" id="UP000005633"/>
    </source>
</evidence>
<sequence>MLVRLLRHLLGRRRPTPPTSPEERARRLISAIDAGGIPLNPIALNRLARELGLEVSRQARPEDTVARIRALVARL</sequence>
<gene>
    <name evidence="1" type="ordered locus">Dsui_0534</name>
</gene>
<protein>
    <submittedName>
        <fullName evidence="1">Uncharacterized protein</fullName>
    </submittedName>
</protein>
<dbReference type="Proteomes" id="UP000005633">
    <property type="component" value="Chromosome"/>
</dbReference>
<reference evidence="1 2" key="1">
    <citation type="journal article" date="2012" name="J. Bacteriol.">
        <title>Complete genome sequence of the anaerobic perchlorate-reducing bacterium Azospira suillum strain PS.</title>
        <authorList>
            <person name="Byrne-Bailey K.G."/>
            <person name="Coates J.D."/>
        </authorList>
    </citation>
    <scope>NUCLEOTIDE SEQUENCE [LARGE SCALE GENOMIC DNA]</scope>
    <source>
        <strain evidence="2">ATCC BAA-33 / DSM 13638 / PS</strain>
    </source>
</reference>
<evidence type="ECO:0000313" key="1">
    <source>
        <dbReference type="EMBL" id="AEV24947.1"/>
    </source>
</evidence>
<dbReference type="eggNOG" id="ENOG5033GKS">
    <property type="taxonomic scope" value="Bacteria"/>
</dbReference>
<dbReference type="RefSeq" id="WP_014235648.1">
    <property type="nucleotide sequence ID" value="NC_016616.1"/>
</dbReference>
<dbReference type="AlphaFoldDB" id="G8QFD7"/>
<proteinExistence type="predicted"/>